<reference evidence="2" key="1">
    <citation type="submission" date="2018-02" db="EMBL/GenBank/DDBJ databases">
        <title>Rhizophora mucronata_Transcriptome.</title>
        <authorList>
            <person name="Meera S.P."/>
            <person name="Sreeshan A."/>
            <person name="Augustine A."/>
        </authorList>
    </citation>
    <scope>NUCLEOTIDE SEQUENCE</scope>
    <source>
        <tissue evidence="2">Leaf</tissue>
    </source>
</reference>
<evidence type="ECO:0000256" key="1">
    <source>
        <dbReference type="SAM" id="SignalP"/>
    </source>
</evidence>
<evidence type="ECO:0008006" key="3">
    <source>
        <dbReference type="Google" id="ProtNLM"/>
    </source>
</evidence>
<sequence length="79" mass="9211">MFLVLSFFCSFSITALYEFPNKCSNFYDGFFCHFFLKSLLQVTKGSFDSNDMFPFLASHFWVVPLTPFGIHVVGFNRQE</sequence>
<name>A0A2P2QMB0_RHIMU</name>
<organism evidence="2">
    <name type="scientific">Rhizophora mucronata</name>
    <name type="common">Asiatic mangrove</name>
    <dbReference type="NCBI Taxonomy" id="61149"/>
    <lineage>
        <taxon>Eukaryota</taxon>
        <taxon>Viridiplantae</taxon>
        <taxon>Streptophyta</taxon>
        <taxon>Embryophyta</taxon>
        <taxon>Tracheophyta</taxon>
        <taxon>Spermatophyta</taxon>
        <taxon>Magnoliopsida</taxon>
        <taxon>eudicotyledons</taxon>
        <taxon>Gunneridae</taxon>
        <taxon>Pentapetalae</taxon>
        <taxon>rosids</taxon>
        <taxon>fabids</taxon>
        <taxon>Malpighiales</taxon>
        <taxon>Rhizophoraceae</taxon>
        <taxon>Rhizophora</taxon>
    </lineage>
</organism>
<dbReference type="AlphaFoldDB" id="A0A2P2QMB0"/>
<keyword evidence="1" id="KW-0732">Signal</keyword>
<evidence type="ECO:0000313" key="2">
    <source>
        <dbReference type="EMBL" id="MBX68159.1"/>
    </source>
</evidence>
<feature type="chain" id="PRO_5015108071" description="Secreted protein" evidence="1">
    <location>
        <begin position="18"/>
        <end position="79"/>
    </location>
</feature>
<accession>A0A2P2QMB0</accession>
<dbReference type="EMBL" id="GGEC01087675">
    <property type="protein sequence ID" value="MBX68159.1"/>
    <property type="molecule type" value="Transcribed_RNA"/>
</dbReference>
<protein>
    <recommendedName>
        <fullName evidence="3">Secreted protein</fullName>
    </recommendedName>
</protein>
<proteinExistence type="predicted"/>
<feature type="signal peptide" evidence="1">
    <location>
        <begin position="1"/>
        <end position="17"/>
    </location>
</feature>